<sequence>MSETTSPRPEHHDADAWSKACAEDLADQASKRRVRQAYEPGSAADELRRLAEAVSEKVQELGNPLLGLPAQALLSQAKSALGQARQRNPEFFDHLAAAGSELLAAYRAAVTEHERRWTDGKPPHSERIDLD</sequence>
<dbReference type="RefSeq" id="WP_189130012.1">
    <property type="nucleotide sequence ID" value="NZ_BMMS01000002.1"/>
</dbReference>
<dbReference type="AlphaFoldDB" id="A0A917ZFU2"/>
<gene>
    <name evidence="1" type="ORF">GCM10012280_07500</name>
</gene>
<keyword evidence="2" id="KW-1185">Reference proteome</keyword>
<dbReference type="EMBL" id="BMMS01000002">
    <property type="protein sequence ID" value="GGO81968.1"/>
    <property type="molecule type" value="Genomic_DNA"/>
</dbReference>
<evidence type="ECO:0000313" key="1">
    <source>
        <dbReference type="EMBL" id="GGO81968.1"/>
    </source>
</evidence>
<dbReference type="InterPro" id="IPR035183">
    <property type="entry name" value="DUF5304"/>
</dbReference>
<accession>A0A917ZFU2</accession>
<name>A0A917ZFU2_9ACTN</name>
<organism evidence="1 2">
    <name type="scientific">Wenjunlia tyrosinilytica</name>
    <dbReference type="NCBI Taxonomy" id="1544741"/>
    <lineage>
        <taxon>Bacteria</taxon>
        <taxon>Bacillati</taxon>
        <taxon>Actinomycetota</taxon>
        <taxon>Actinomycetes</taxon>
        <taxon>Kitasatosporales</taxon>
        <taxon>Streptomycetaceae</taxon>
        <taxon>Wenjunlia</taxon>
    </lineage>
</organism>
<comment type="caution">
    <text evidence="1">The sequence shown here is derived from an EMBL/GenBank/DDBJ whole genome shotgun (WGS) entry which is preliminary data.</text>
</comment>
<evidence type="ECO:0000313" key="2">
    <source>
        <dbReference type="Proteomes" id="UP000641932"/>
    </source>
</evidence>
<reference evidence="1" key="2">
    <citation type="submission" date="2020-09" db="EMBL/GenBank/DDBJ databases">
        <authorList>
            <person name="Sun Q."/>
            <person name="Zhou Y."/>
        </authorList>
    </citation>
    <scope>NUCLEOTIDE SEQUENCE</scope>
    <source>
        <strain evidence="1">CGMCC 4.7201</strain>
    </source>
</reference>
<protein>
    <submittedName>
        <fullName evidence="1">Uncharacterized protein</fullName>
    </submittedName>
</protein>
<dbReference type="Proteomes" id="UP000641932">
    <property type="component" value="Unassembled WGS sequence"/>
</dbReference>
<proteinExistence type="predicted"/>
<reference evidence="1" key="1">
    <citation type="journal article" date="2014" name="Int. J. Syst. Evol. Microbiol.">
        <title>Complete genome sequence of Corynebacterium casei LMG S-19264T (=DSM 44701T), isolated from a smear-ripened cheese.</title>
        <authorList>
            <consortium name="US DOE Joint Genome Institute (JGI-PGF)"/>
            <person name="Walter F."/>
            <person name="Albersmeier A."/>
            <person name="Kalinowski J."/>
            <person name="Ruckert C."/>
        </authorList>
    </citation>
    <scope>NUCLEOTIDE SEQUENCE</scope>
    <source>
        <strain evidence="1">CGMCC 4.7201</strain>
    </source>
</reference>
<dbReference type="Pfam" id="PF17230">
    <property type="entry name" value="DUF5304"/>
    <property type="match status" value="1"/>
</dbReference>